<keyword evidence="5 6" id="KW-0472">Membrane</keyword>
<dbReference type="SUPFAM" id="SSF161111">
    <property type="entry name" value="Cation efflux protein transmembrane domain-like"/>
    <property type="match status" value="1"/>
</dbReference>
<reference evidence="8 9" key="1">
    <citation type="submission" date="2017-06" db="EMBL/GenBank/DDBJ databases">
        <title>Genome sequencing of cyanobaciteial culture collection at National Institute for Environmental Studies (NIES).</title>
        <authorList>
            <person name="Hirose Y."/>
            <person name="Shimura Y."/>
            <person name="Fujisawa T."/>
            <person name="Nakamura Y."/>
            <person name="Kawachi M."/>
        </authorList>
    </citation>
    <scope>NUCLEOTIDE SEQUENCE [LARGE SCALE GENOMIC DNA]</scope>
    <source>
        <strain evidence="8 9">NIES-21</strain>
    </source>
</reference>
<dbReference type="InterPro" id="IPR040177">
    <property type="entry name" value="SLC30A9"/>
</dbReference>
<organism evidence="8 9">
    <name type="scientific">Anabaenopsis circularis NIES-21</name>
    <dbReference type="NCBI Taxonomy" id="1085406"/>
    <lineage>
        <taxon>Bacteria</taxon>
        <taxon>Bacillati</taxon>
        <taxon>Cyanobacteriota</taxon>
        <taxon>Cyanophyceae</taxon>
        <taxon>Nostocales</taxon>
        <taxon>Nodulariaceae</taxon>
        <taxon>Anabaenopsis</taxon>
    </lineage>
</organism>
<dbReference type="EMBL" id="AP018174">
    <property type="protein sequence ID" value="BAY16516.1"/>
    <property type="molecule type" value="Genomic_DNA"/>
</dbReference>
<feature type="transmembrane region" description="Helical" evidence="6">
    <location>
        <begin position="117"/>
        <end position="138"/>
    </location>
</feature>
<gene>
    <name evidence="8" type="ORF">NIES21_23460</name>
</gene>
<proteinExistence type="predicted"/>
<dbReference type="Gene3D" id="3.30.70.1350">
    <property type="entry name" value="Cation efflux protein, cytoplasmic domain"/>
    <property type="match status" value="1"/>
</dbReference>
<dbReference type="GO" id="GO:0008324">
    <property type="term" value="F:monoatomic cation transmembrane transporter activity"/>
    <property type="evidence" value="ECO:0007669"/>
    <property type="project" value="InterPro"/>
</dbReference>
<dbReference type="NCBIfam" id="TIGR01297">
    <property type="entry name" value="CDF"/>
    <property type="match status" value="1"/>
</dbReference>
<sequence length="312" mass="34015">MASDSSKKTIFAAMGANLAIAITKFIAAFMTNSSAMISEGIHSLVDTADQLLLLLGIRMSQKPADDSHPFGYGQELYFWTLIVAIFIFAIGGGMSIYEGITHLINPSPLEDPMWNYIVLGLAIIFEGFSWTVALKEFLPTKGNQTFWQAIKNSKDPTVFTVLFEDSAAILGLIVALIGIFLGHLFNNVYFDGIASIIIGIILAVVAVLLARESKGLLVGESANPQTVANIRSLSKIEPGVQEVIRVLTMQLAPQEVLLNLEIQFAKNLTGEEIALTVERLETKICQKHPEIKQIFIEAKSLSATRKSSAISQ</sequence>
<evidence type="ECO:0000256" key="4">
    <source>
        <dbReference type="ARBA" id="ARBA00022989"/>
    </source>
</evidence>
<evidence type="ECO:0000256" key="5">
    <source>
        <dbReference type="ARBA" id="ARBA00023136"/>
    </source>
</evidence>
<feature type="transmembrane region" description="Helical" evidence="6">
    <location>
        <begin position="158"/>
        <end position="182"/>
    </location>
</feature>
<protein>
    <submittedName>
        <fullName evidence="8">Cation diffusion facilitator family transporter</fullName>
    </submittedName>
</protein>
<evidence type="ECO:0000256" key="6">
    <source>
        <dbReference type="SAM" id="Phobius"/>
    </source>
</evidence>
<accession>A0A1Z4GGR0</accession>
<dbReference type="Proteomes" id="UP000218287">
    <property type="component" value="Chromosome"/>
</dbReference>
<dbReference type="PANTHER" id="PTHR13414">
    <property type="entry name" value="HUEL-CATION TRANSPORTER"/>
    <property type="match status" value="1"/>
</dbReference>
<feature type="transmembrane region" description="Helical" evidence="6">
    <location>
        <begin position="9"/>
        <end position="30"/>
    </location>
</feature>
<evidence type="ECO:0000313" key="9">
    <source>
        <dbReference type="Proteomes" id="UP000218287"/>
    </source>
</evidence>
<evidence type="ECO:0000256" key="1">
    <source>
        <dbReference type="ARBA" id="ARBA00004141"/>
    </source>
</evidence>
<feature type="domain" description="Cation efflux protein transmembrane" evidence="7">
    <location>
        <begin position="10"/>
        <end position="217"/>
    </location>
</feature>
<dbReference type="SUPFAM" id="SSF160240">
    <property type="entry name" value="Cation efflux protein cytoplasmic domain-like"/>
    <property type="match status" value="1"/>
</dbReference>
<keyword evidence="9" id="KW-1185">Reference proteome</keyword>
<dbReference type="InterPro" id="IPR002524">
    <property type="entry name" value="Cation_efflux"/>
</dbReference>
<dbReference type="GO" id="GO:0016020">
    <property type="term" value="C:membrane"/>
    <property type="evidence" value="ECO:0007669"/>
    <property type="project" value="UniProtKB-SubCell"/>
</dbReference>
<dbReference type="PANTHER" id="PTHR13414:SF9">
    <property type="entry name" value="PROTON-COUPLED ZINC ANTIPORTER SLC30A9, MITOCHONDRIAL"/>
    <property type="match status" value="1"/>
</dbReference>
<keyword evidence="4 6" id="KW-1133">Transmembrane helix</keyword>
<dbReference type="InterPro" id="IPR027469">
    <property type="entry name" value="Cation_efflux_TMD_sf"/>
</dbReference>
<keyword evidence="2" id="KW-0813">Transport</keyword>
<evidence type="ECO:0000256" key="2">
    <source>
        <dbReference type="ARBA" id="ARBA00022448"/>
    </source>
</evidence>
<dbReference type="InterPro" id="IPR058533">
    <property type="entry name" value="Cation_efflux_TM"/>
</dbReference>
<comment type="subcellular location">
    <subcellularLocation>
        <location evidence="1">Membrane</location>
        <topology evidence="1">Multi-pass membrane protein</topology>
    </subcellularLocation>
</comment>
<name>A0A1Z4GGR0_9CYAN</name>
<feature type="transmembrane region" description="Helical" evidence="6">
    <location>
        <begin position="76"/>
        <end position="97"/>
    </location>
</feature>
<dbReference type="InterPro" id="IPR036837">
    <property type="entry name" value="Cation_efflux_CTD_sf"/>
</dbReference>
<feature type="transmembrane region" description="Helical" evidence="6">
    <location>
        <begin position="188"/>
        <end position="210"/>
    </location>
</feature>
<evidence type="ECO:0000256" key="3">
    <source>
        <dbReference type="ARBA" id="ARBA00022692"/>
    </source>
</evidence>
<evidence type="ECO:0000313" key="8">
    <source>
        <dbReference type="EMBL" id="BAY16516.1"/>
    </source>
</evidence>
<evidence type="ECO:0000259" key="7">
    <source>
        <dbReference type="Pfam" id="PF01545"/>
    </source>
</evidence>
<dbReference type="Pfam" id="PF01545">
    <property type="entry name" value="Cation_efflux"/>
    <property type="match status" value="1"/>
</dbReference>
<dbReference type="AlphaFoldDB" id="A0A1Z4GGR0"/>
<keyword evidence="3 6" id="KW-0812">Transmembrane</keyword>
<dbReference type="GO" id="GO:0006829">
    <property type="term" value="P:zinc ion transport"/>
    <property type="evidence" value="ECO:0007669"/>
    <property type="project" value="InterPro"/>
</dbReference>
<dbReference type="Gene3D" id="1.20.1510.10">
    <property type="entry name" value="Cation efflux protein transmembrane domain"/>
    <property type="match status" value="1"/>
</dbReference>
<dbReference type="OrthoDB" id="9806522at2"/>